<dbReference type="RefSeq" id="WP_096051347.1">
    <property type="nucleotide sequence ID" value="NZ_CP023315.3"/>
</dbReference>
<keyword evidence="2" id="KW-0732">Signal</keyword>
<feature type="signal peptide" evidence="2">
    <location>
        <begin position="1"/>
        <end position="22"/>
    </location>
</feature>
<dbReference type="EMBL" id="CP023315">
    <property type="protein sequence ID" value="ATC31910.1"/>
    <property type="molecule type" value="Genomic_DNA"/>
</dbReference>
<proteinExistence type="predicted"/>
<feature type="chain" id="PRO_5012832367" description="MotA/TolQ/ExbB proton channel domain-containing protein" evidence="2">
    <location>
        <begin position="23"/>
        <end position="150"/>
    </location>
</feature>
<organism evidence="3 4">
    <name type="scientific">Caulobacter vibrioides</name>
    <name type="common">Caulobacter crescentus</name>
    <dbReference type="NCBI Taxonomy" id="155892"/>
    <lineage>
        <taxon>Bacteria</taxon>
        <taxon>Pseudomonadati</taxon>
        <taxon>Pseudomonadota</taxon>
        <taxon>Alphaproteobacteria</taxon>
        <taxon>Caulobacterales</taxon>
        <taxon>Caulobacteraceae</taxon>
        <taxon>Caulobacter</taxon>
    </lineage>
</organism>
<keyword evidence="1" id="KW-0812">Transmembrane</keyword>
<sequence>MRLRHLSLIAVAAAILATPALASTAVAPSGREPLTLLAIFANAAAPVQLIALLLAAGLVVAPVMAAIRPETRWLTAINKSALPLGFAAATYTLLAGAVGIANLGATPSLAVMAPGMAEALMMAMLGLLTAGVARLAGELTARRKGETSLA</sequence>
<feature type="transmembrane region" description="Helical" evidence="1">
    <location>
        <begin position="81"/>
        <end position="103"/>
    </location>
</feature>
<feature type="transmembrane region" description="Helical" evidence="1">
    <location>
        <begin position="38"/>
        <end position="60"/>
    </location>
</feature>
<reference evidence="4" key="1">
    <citation type="submission" date="2017-09" db="EMBL/GenBank/DDBJ databases">
        <title>Genome evolution observed in wild isolates of Caulobacter crescentus.</title>
        <authorList>
            <person name="Ely B."/>
            <person name="Wilson K."/>
            <person name="Scott D."/>
        </authorList>
    </citation>
    <scope>NUCLEOTIDE SEQUENCE [LARGE SCALE GENOMIC DNA]</scope>
    <source>
        <strain evidence="4">CB13b1a</strain>
    </source>
</reference>
<keyword evidence="1" id="KW-0472">Membrane</keyword>
<evidence type="ECO:0000256" key="1">
    <source>
        <dbReference type="SAM" id="Phobius"/>
    </source>
</evidence>
<evidence type="ECO:0000256" key="2">
    <source>
        <dbReference type="SAM" id="SignalP"/>
    </source>
</evidence>
<gene>
    <name evidence="3" type="ORF">CA606_05815</name>
</gene>
<name>A0A290MXF8_CAUVI</name>
<accession>A0A290MXF8</accession>
<protein>
    <recommendedName>
        <fullName evidence="5">MotA/TolQ/ExbB proton channel domain-containing protein</fullName>
    </recommendedName>
</protein>
<keyword evidence="1" id="KW-1133">Transmembrane helix</keyword>
<evidence type="ECO:0000313" key="4">
    <source>
        <dbReference type="Proteomes" id="UP000217311"/>
    </source>
</evidence>
<dbReference type="Proteomes" id="UP000217311">
    <property type="component" value="Chromosome"/>
</dbReference>
<evidence type="ECO:0008006" key="5">
    <source>
        <dbReference type="Google" id="ProtNLM"/>
    </source>
</evidence>
<feature type="transmembrane region" description="Helical" evidence="1">
    <location>
        <begin position="115"/>
        <end position="136"/>
    </location>
</feature>
<dbReference type="AlphaFoldDB" id="A0A290MXF8"/>
<evidence type="ECO:0000313" key="3">
    <source>
        <dbReference type="EMBL" id="ATC31910.1"/>
    </source>
</evidence>